<keyword evidence="1 4" id="KW-0808">Transferase</keyword>
<evidence type="ECO:0000256" key="5">
    <source>
        <dbReference type="SAM" id="Phobius"/>
    </source>
</evidence>
<dbReference type="GO" id="GO:0006139">
    <property type="term" value="P:nucleobase-containing compound metabolic process"/>
    <property type="evidence" value="ECO:0007669"/>
    <property type="project" value="InterPro"/>
</dbReference>
<dbReference type="Gene3D" id="3.40.50.300">
    <property type="entry name" value="P-loop containing nucleotide triphosphate hydrolases"/>
    <property type="match status" value="1"/>
</dbReference>
<dbReference type="PRINTS" id="PR00094">
    <property type="entry name" value="ADENYLTKNASE"/>
</dbReference>
<dbReference type="GO" id="GO:0005524">
    <property type="term" value="F:ATP binding"/>
    <property type="evidence" value="ECO:0007669"/>
    <property type="project" value="InterPro"/>
</dbReference>
<evidence type="ECO:0000256" key="1">
    <source>
        <dbReference type="ARBA" id="ARBA00022679"/>
    </source>
</evidence>
<dbReference type="InterPro" id="IPR000850">
    <property type="entry name" value="Adenylat/UMP-CMP_kin"/>
</dbReference>
<dbReference type="PANTHER" id="PTHR23359">
    <property type="entry name" value="NUCLEOTIDE KINASE"/>
    <property type="match status" value="1"/>
</dbReference>
<comment type="similarity">
    <text evidence="4">Belongs to the adenylate kinase family.</text>
</comment>
<evidence type="ECO:0000256" key="3">
    <source>
        <dbReference type="ARBA" id="ARBA00022777"/>
    </source>
</evidence>
<dbReference type="Pfam" id="PF00406">
    <property type="entry name" value="ADK"/>
    <property type="match status" value="1"/>
</dbReference>
<sequence length="323" mass="35631">MTAPFLRLAARQTSNPSTRILYRSAAAPVPGLNQHFRPRQLITPSCVPSLQQAPFSAARQYSSHNPSQPPLPAQLRAGVGFISIQKKNPYRVAFWPFAALIGISFGAWMLLVNKRHEMNTRVKTSFPAPQPKTIPASPRFDDSDVTVIFVLGGPGAGKGTQCARLVEKYGFIHLSAGDLLRAEQTRPGSEFGALIDDCIRNGAIVPMEVTVKLLENAMSEAMKSKGTTKGRFLIDGFPARWTKPRSLRRLLLERGKTSGRADDNTESIKKRFKTFIETSMPVVDRYEKEGRVIKVDASPTPDVVFQVTSDQLTSRLNKDPVAV</sequence>
<comment type="caution">
    <text evidence="6">The sequence shown here is derived from an EMBL/GenBank/DDBJ whole genome shotgun (WGS) entry which is preliminary data.</text>
</comment>
<dbReference type="AlphaFoldDB" id="A0A9P1H4D2"/>
<gene>
    <name evidence="6" type="ORF">PPNO1_LOCUS6183</name>
</gene>
<dbReference type="InterPro" id="IPR027417">
    <property type="entry name" value="P-loop_NTPase"/>
</dbReference>
<keyword evidence="7" id="KW-1185">Reference proteome</keyword>
<keyword evidence="5" id="KW-0812">Transmembrane</keyword>
<evidence type="ECO:0000256" key="4">
    <source>
        <dbReference type="RuleBase" id="RU003330"/>
    </source>
</evidence>
<organism evidence="6 7">
    <name type="scientific">Parascedosporium putredinis</name>
    <dbReference type="NCBI Taxonomy" id="1442378"/>
    <lineage>
        <taxon>Eukaryota</taxon>
        <taxon>Fungi</taxon>
        <taxon>Dikarya</taxon>
        <taxon>Ascomycota</taxon>
        <taxon>Pezizomycotina</taxon>
        <taxon>Sordariomycetes</taxon>
        <taxon>Hypocreomycetidae</taxon>
        <taxon>Microascales</taxon>
        <taxon>Microascaceae</taxon>
        <taxon>Parascedosporium</taxon>
    </lineage>
</organism>
<evidence type="ECO:0000256" key="2">
    <source>
        <dbReference type="ARBA" id="ARBA00022741"/>
    </source>
</evidence>
<dbReference type="EMBL" id="CALLCH030000015">
    <property type="protein sequence ID" value="CAI4216529.1"/>
    <property type="molecule type" value="Genomic_DNA"/>
</dbReference>
<reference evidence="6" key="1">
    <citation type="submission" date="2022-11" db="EMBL/GenBank/DDBJ databases">
        <authorList>
            <person name="Scott C."/>
            <person name="Bruce N."/>
        </authorList>
    </citation>
    <scope>NUCLEOTIDE SEQUENCE</scope>
</reference>
<dbReference type="OrthoDB" id="442176at2759"/>
<keyword evidence="5" id="KW-1133">Transmembrane helix</keyword>
<name>A0A9P1H4D2_9PEZI</name>
<dbReference type="Proteomes" id="UP000838763">
    <property type="component" value="Unassembled WGS sequence"/>
</dbReference>
<evidence type="ECO:0000313" key="6">
    <source>
        <dbReference type="EMBL" id="CAI4216529.1"/>
    </source>
</evidence>
<feature type="transmembrane region" description="Helical" evidence="5">
    <location>
        <begin position="92"/>
        <end position="111"/>
    </location>
</feature>
<dbReference type="CDD" id="cd01428">
    <property type="entry name" value="ADK"/>
    <property type="match status" value="1"/>
</dbReference>
<protein>
    <submittedName>
        <fullName evidence="6">Uncharacterized protein</fullName>
    </submittedName>
</protein>
<keyword evidence="2" id="KW-0547">Nucleotide-binding</keyword>
<dbReference type="GO" id="GO:0019205">
    <property type="term" value="F:nucleobase-containing compound kinase activity"/>
    <property type="evidence" value="ECO:0007669"/>
    <property type="project" value="InterPro"/>
</dbReference>
<proteinExistence type="inferred from homology"/>
<dbReference type="HAMAP" id="MF_00235">
    <property type="entry name" value="Adenylate_kinase_Adk"/>
    <property type="match status" value="1"/>
</dbReference>
<keyword evidence="5" id="KW-0472">Membrane</keyword>
<dbReference type="SUPFAM" id="SSF52540">
    <property type="entry name" value="P-loop containing nucleoside triphosphate hydrolases"/>
    <property type="match status" value="1"/>
</dbReference>
<accession>A0A9P1H4D2</accession>
<evidence type="ECO:0000313" key="7">
    <source>
        <dbReference type="Proteomes" id="UP000838763"/>
    </source>
</evidence>
<keyword evidence="3 4" id="KW-0418">Kinase</keyword>